<dbReference type="EMBL" id="GEDC01008628">
    <property type="protein sequence ID" value="JAS28670.1"/>
    <property type="molecule type" value="Transcribed_RNA"/>
</dbReference>
<sequence length="201" mass="23103">ILLQLFNMIYYFIQNYIDWIGRTDYAQLKVYCPNSDTQYGIVLAVVEFKVPKSVFVMFHCIYESKLDTFKRMLRETEVIDWTQKISIKISNKELVPVMASIAEENKVHCYAAEYYQVWLPPEKSENIEINNIPADLELRDLEEQHTDIVNKTWANRGPDTDKLIRNFIMLNGGVGLFNKGPTIPCAGPSSTTSTVSECCSL</sequence>
<dbReference type="InterPro" id="IPR015938">
    <property type="entry name" value="Glycine_N-acyltransferase_N"/>
</dbReference>
<name>A0A1B6DSM2_9HEMI</name>
<dbReference type="Gene3D" id="3.40.630.30">
    <property type="match status" value="1"/>
</dbReference>
<gene>
    <name evidence="2" type="ORF">g.14334</name>
</gene>
<organism evidence="2">
    <name type="scientific">Clastoptera arizonana</name>
    <name type="common">Arizona spittle bug</name>
    <dbReference type="NCBI Taxonomy" id="38151"/>
    <lineage>
        <taxon>Eukaryota</taxon>
        <taxon>Metazoa</taxon>
        <taxon>Ecdysozoa</taxon>
        <taxon>Arthropoda</taxon>
        <taxon>Hexapoda</taxon>
        <taxon>Insecta</taxon>
        <taxon>Pterygota</taxon>
        <taxon>Neoptera</taxon>
        <taxon>Paraneoptera</taxon>
        <taxon>Hemiptera</taxon>
        <taxon>Auchenorrhyncha</taxon>
        <taxon>Cercopoidea</taxon>
        <taxon>Clastopteridae</taxon>
        <taxon>Clastoptera</taxon>
    </lineage>
</organism>
<reference evidence="2" key="1">
    <citation type="submission" date="2015-12" db="EMBL/GenBank/DDBJ databases">
        <title>De novo transcriptome assembly of four potential Pierce s Disease insect vectors from Arizona vineyards.</title>
        <authorList>
            <person name="Tassone E.E."/>
        </authorList>
    </citation>
    <scope>NUCLEOTIDE SEQUENCE</scope>
</reference>
<evidence type="ECO:0000313" key="2">
    <source>
        <dbReference type="EMBL" id="JAS28670.1"/>
    </source>
</evidence>
<dbReference type="InterPro" id="IPR016181">
    <property type="entry name" value="Acyl_CoA_acyltransferase"/>
</dbReference>
<dbReference type="GO" id="GO:0005739">
    <property type="term" value="C:mitochondrion"/>
    <property type="evidence" value="ECO:0007669"/>
    <property type="project" value="InterPro"/>
</dbReference>
<dbReference type="AlphaFoldDB" id="A0A1B6DSM2"/>
<proteinExistence type="predicted"/>
<dbReference type="Pfam" id="PF06021">
    <property type="entry name" value="Gly_acyl_tr_N"/>
    <property type="match status" value="1"/>
</dbReference>
<dbReference type="GO" id="GO:0047961">
    <property type="term" value="F:glycine N-acyltransferase activity"/>
    <property type="evidence" value="ECO:0007669"/>
    <property type="project" value="InterPro"/>
</dbReference>
<evidence type="ECO:0000259" key="1">
    <source>
        <dbReference type="Pfam" id="PF06021"/>
    </source>
</evidence>
<feature type="non-terminal residue" evidence="2">
    <location>
        <position position="1"/>
    </location>
</feature>
<protein>
    <recommendedName>
        <fullName evidence="1">Glycine N-acyltransferase N-terminal domain-containing protein</fullName>
    </recommendedName>
</protein>
<feature type="domain" description="Glycine N-acyltransferase N-terminal" evidence="1">
    <location>
        <begin position="56"/>
        <end position="157"/>
    </location>
</feature>
<dbReference type="SUPFAM" id="SSF55729">
    <property type="entry name" value="Acyl-CoA N-acyltransferases (Nat)"/>
    <property type="match status" value="1"/>
</dbReference>
<accession>A0A1B6DSM2</accession>